<protein>
    <recommendedName>
        <fullName evidence="2">Ubiquitin-like domain-containing protein</fullName>
    </recommendedName>
</protein>
<dbReference type="AlphaFoldDB" id="A0A9P4QQH8"/>
<reference evidence="3" key="1">
    <citation type="journal article" date="2020" name="Stud. Mycol.">
        <title>101 Dothideomycetes genomes: a test case for predicting lifestyles and emergence of pathogens.</title>
        <authorList>
            <person name="Haridas S."/>
            <person name="Albert R."/>
            <person name="Binder M."/>
            <person name="Bloem J."/>
            <person name="Labutti K."/>
            <person name="Salamov A."/>
            <person name="Andreopoulos B."/>
            <person name="Baker S."/>
            <person name="Barry K."/>
            <person name="Bills G."/>
            <person name="Bluhm B."/>
            <person name="Cannon C."/>
            <person name="Castanera R."/>
            <person name="Culley D."/>
            <person name="Daum C."/>
            <person name="Ezra D."/>
            <person name="Gonzalez J."/>
            <person name="Henrissat B."/>
            <person name="Kuo A."/>
            <person name="Liang C."/>
            <person name="Lipzen A."/>
            <person name="Lutzoni F."/>
            <person name="Magnuson J."/>
            <person name="Mondo S."/>
            <person name="Nolan M."/>
            <person name="Ohm R."/>
            <person name="Pangilinan J."/>
            <person name="Park H.-J."/>
            <person name="Ramirez L."/>
            <person name="Alfaro M."/>
            <person name="Sun H."/>
            <person name="Tritt A."/>
            <person name="Yoshinaga Y."/>
            <person name="Zwiers L.-H."/>
            <person name="Turgeon B."/>
            <person name="Goodwin S."/>
            <person name="Spatafora J."/>
            <person name="Crous P."/>
            <person name="Grigoriev I."/>
        </authorList>
    </citation>
    <scope>NUCLEOTIDE SEQUENCE</scope>
    <source>
        <strain evidence="3">CBS 125425</strain>
    </source>
</reference>
<dbReference type="OrthoDB" id="3045089at2759"/>
<feature type="domain" description="Ubiquitin-like" evidence="2">
    <location>
        <begin position="242"/>
        <end position="322"/>
    </location>
</feature>
<sequence length="521" mass="59886">MPITFGSFGDIIAAVQVAYKLLEVLSAQRGAKREFWDLIVDLRLFHRFLDQLLSFWQTREQCPLLDNLYDILQSVICDAKGEISALLEKIISKYGRSLTSPFKRNPKDVGKMLQWHLSERDGIARLQEKLRKSKEVIMMVQGQANTIAEERNRVLVDEKMSALMDAEAEAMTKLDKRLDHLEETAERQTELLNRIYNCIGSVSSAIVPIASAALDVPTMLAKIYAELLAQRAVARSLNPYAQNSALVEDALGWTFQIPLEVVVSWNTLHSILLDRFANSPGRRLVKGRRYVMRDDLNGMELRQNMSLNLVLRPGQKINMCMVYFSAQQQMMVCPKCKASTFYANDTDFTCLEPKCGMQIQRIEEIVDVENIEESLKATTALMTSEDDSYVNVQPDSYEIEPEHLALSFPAEDGPEIFKRIRYVTRWEYRSESRGKLFYNNDQYSLWYAKCVEAMPILMALDSSLDCTLPDYIPRKKYRKEAWRHSKEIDWIKANPFLLVLTTSSSIFHKSVKKYCKSMKAI</sequence>
<dbReference type="PANTHER" id="PTHR38886:SF1">
    <property type="entry name" value="NACHT-NTPASE AND P-LOOP NTPASES N-TERMINAL DOMAIN-CONTAINING PROTEIN"/>
    <property type="match status" value="1"/>
</dbReference>
<evidence type="ECO:0000256" key="1">
    <source>
        <dbReference type="SAM" id="Coils"/>
    </source>
</evidence>
<evidence type="ECO:0000259" key="2">
    <source>
        <dbReference type="Pfam" id="PF22893"/>
    </source>
</evidence>
<organism evidence="3 4">
    <name type="scientific">Polyplosphaeria fusca</name>
    <dbReference type="NCBI Taxonomy" id="682080"/>
    <lineage>
        <taxon>Eukaryota</taxon>
        <taxon>Fungi</taxon>
        <taxon>Dikarya</taxon>
        <taxon>Ascomycota</taxon>
        <taxon>Pezizomycotina</taxon>
        <taxon>Dothideomycetes</taxon>
        <taxon>Pleosporomycetidae</taxon>
        <taxon>Pleosporales</taxon>
        <taxon>Tetraplosphaeriaceae</taxon>
        <taxon>Polyplosphaeria</taxon>
    </lineage>
</organism>
<name>A0A9P4QQH8_9PLEO</name>
<proteinExistence type="predicted"/>
<dbReference type="Pfam" id="PF22893">
    <property type="entry name" value="ULD_2"/>
    <property type="match status" value="1"/>
</dbReference>
<feature type="coiled-coil region" evidence="1">
    <location>
        <begin position="123"/>
        <end position="191"/>
    </location>
</feature>
<keyword evidence="1" id="KW-0175">Coiled coil</keyword>
<gene>
    <name evidence="3" type="ORF">EJ04DRAFT_555303</name>
</gene>
<dbReference type="InterPro" id="IPR054464">
    <property type="entry name" value="ULD_fung"/>
</dbReference>
<accession>A0A9P4QQH8</accession>
<keyword evidence="4" id="KW-1185">Reference proteome</keyword>
<dbReference type="EMBL" id="ML996213">
    <property type="protein sequence ID" value="KAF2730640.1"/>
    <property type="molecule type" value="Genomic_DNA"/>
</dbReference>
<dbReference type="Proteomes" id="UP000799444">
    <property type="component" value="Unassembled WGS sequence"/>
</dbReference>
<evidence type="ECO:0000313" key="3">
    <source>
        <dbReference type="EMBL" id="KAF2730640.1"/>
    </source>
</evidence>
<dbReference type="PANTHER" id="PTHR38886">
    <property type="entry name" value="SESA DOMAIN-CONTAINING PROTEIN"/>
    <property type="match status" value="1"/>
</dbReference>
<evidence type="ECO:0000313" key="4">
    <source>
        <dbReference type="Proteomes" id="UP000799444"/>
    </source>
</evidence>
<comment type="caution">
    <text evidence="3">The sequence shown here is derived from an EMBL/GenBank/DDBJ whole genome shotgun (WGS) entry which is preliminary data.</text>
</comment>